<keyword evidence="2" id="KW-1185">Reference proteome</keyword>
<comment type="caution">
    <text evidence="1">The sequence shown here is derived from an EMBL/GenBank/DDBJ whole genome shotgun (WGS) entry which is preliminary data.</text>
</comment>
<proteinExistence type="predicted"/>
<organism evidence="1 2">
    <name type="scientific">Entomophthora muscae</name>
    <dbReference type="NCBI Taxonomy" id="34485"/>
    <lineage>
        <taxon>Eukaryota</taxon>
        <taxon>Fungi</taxon>
        <taxon>Fungi incertae sedis</taxon>
        <taxon>Zoopagomycota</taxon>
        <taxon>Entomophthoromycotina</taxon>
        <taxon>Entomophthoromycetes</taxon>
        <taxon>Entomophthorales</taxon>
        <taxon>Entomophthoraceae</taxon>
        <taxon>Entomophthora</taxon>
    </lineage>
</organism>
<name>A0ACC2UCE0_9FUNG</name>
<gene>
    <name evidence="1" type="ORF">DSO57_1023432</name>
</gene>
<dbReference type="EMBL" id="QTSX02000832">
    <property type="protein sequence ID" value="KAJ9084547.1"/>
    <property type="molecule type" value="Genomic_DNA"/>
</dbReference>
<sequence>MKFYFGLFFSVQATLDCSGDREITQWEELNQIKECINYNGALSFNFNTKVEISLPNLVEAGDLSFKGQGIKSVYLDNLKSVGRFYVVGTPIFRTFRSQILQKQLASASSAQVASKLYSWHQGCLRLGQSP</sequence>
<dbReference type="Proteomes" id="UP001165960">
    <property type="component" value="Unassembled WGS sequence"/>
</dbReference>
<evidence type="ECO:0000313" key="1">
    <source>
        <dbReference type="EMBL" id="KAJ9084547.1"/>
    </source>
</evidence>
<protein>
    <submittedName>
        <fullName evidence="1">Uncharacterized protein</fullName>
    </submittedName>
</protein>
<evidence type="ECO:0000313" key="2">
    <source>
        <dbReference type="Proteomes" id="UP001165960"/>
    </source>
</evidence>
<accession>A0ACC2UCE0</accession>
<reference evidence="1" key="1">
    <citation type="submission" date="2022-04" db="EMBL/GenBank/DDBJ databases">
        <title>Genome of the entomopathogenic fungus Entomophthora muscae.</title>
        <authorList>
            <person name="Elya C."/>
            <person name="Lovett B.R."/>
            <person name="Lee E."/>
            <person name="Macias A.M."/>
            <person name="Hajek A.E."/>
            <person name="De Bivort B.L."/>
            <person name="Kasson M.T."/>
            <person name="De Fine Licht H.H."/>
            <person name="Stajich J.E."/>
        </authorList>
    </citation>
    <scope>NUCLEOTIDE SEQUENCE</scope>
    <source>
        <strain evidence="1">Berkeley</strain>
    </source>
</reference>